<keyword evidence="2 5" id="KW-0547">Nucleotide-binding</keyword>
<dbReference type="GO" id="GO:0035556">
    <property type="term" value="P:intracellular signal transduction"/>
    <property type="evidence" value="ECO:0007669"/>
    <property type="project" value="TreeGrafter"/>
</dbReference>
<keyword evidence="6" id="KW-0418">Kinase</keyword>
<comment type="caution">
    <text evidence="9">The sequence shown here is derived from an EMBL/GenBank/DDBJ whole genome shotgun (WGS) entry which is preliminary data.</text>
</comment>
<dbReference type="GO" id="GO:0004697">
    <property type="term" value="F:diacylglycerol-dependent serine/threonine kinase activity"/>
    <property type="evidence" value="ECO:0007669"/>
    <property type="project" value="UniProtKB-EC"/>
</dbReference>
<dbReference type="PROSITE" id="PS50003">
    <property type="entry name" value="PH_DOMAIN"/>
    <property type="match status" value="1"/>
</dbReference>
<evidence type="ECO:0000256" key="2">
    <source>
        <dbReference type="ARBA" id="ARBA00022741"/>
    </source>
</evidence>
<dbReference type="InterPro" id="IPR017441">
    <property type="entry name" value="Protein_kinase_ATP_BS"/>
</dbReference>
<dbReference type="PROSITE" id="PS00107">
    <property type="entry name" value="PROTEIN_KINASE_ATP"/>
    <property type="match status" value="1"/>
</dbReference>
<proteinExistence type="inferred from homology"/>
<accession>A0A2A2JNC4</accession>
<dbReference type="PANTHER" id="PTHR22968">
    <property type="entry name" value="PROTEIN KINASE C, MU"/>
    <property type="match status" value="1"/>
</dbReference>
<gene>
    <name evidence="9" type="ORF">WR25_12416</name>
</gene>
<dbReference type="SUPFAM" id="SSF50729">
    <property type="entry name" value="PH domain-like"/>
    <property type="match status" value="1"/>
</dbReference>
<evidence type="ECO:0000259" key="8">
    <source>
        <dbReference type="PROSITE" id="PS50011"/>
    </source>
</evidence>
<keyword evidence="10" id="KW-1185">Reference proteome</keyword>
<dbReference type="Pfam" id="PF00169">
    <property type="entry name" value="PH"/>
    <property type="match status" value="1"/>
</dbReference>
<feature type="domain" description="Protein kinase" evidence="8">
    <location>
        <begin position="165"/>
        <end position="421"/>
    </location>
</feature>
<dbReference type="CDD" id="cd14082">
    <property type="entry name" value="STKc_PKD"/>
    <property type="match status" value="1"/>
</dbReference>
<dbReference type="FunFam" id="1.10.510.10:FF:000571">
    <property type="entry name" value="Maternal embryonic leucine zipper kinase"/>
    <property type="match status" value="1"/>
</dbReference>
<dbReference type="GO" id="GO:0007200">
    <property type="term" value="P:phospholipase C-activating G protein-coupled receptor signaling pathway"/>
    <property type="evidence" value="ECO:0007669"/>
    <property type="project" value="TreeGrafter"/>
</dbReference>
<dbReference type="InterPro" id="IPR001849">
    <property type="entry name" value="PH_domain"/>
</dbReference>
<dbReference type="OrthoDB" id="10252171at2759"/>
<dbReference type="PROSITE" id="PS50011">
    <property type="entry name" value="PROTEIN_KINASE_DOM"/>
    <property type="match status" value="1"/>
</dbReference>
<dbReference type="PROSITE" id="PS00108">
    <property type="entry name" value="PROTEIN_KINASE_ST"/>
    <property type="match status" value="1"/>
</dbReference>
<dbReference type="CDD" id="cd01239">
    <property type="entry name" value="PH_PKD"/>
    <property type="match status" value="1"/>
</dbReference>
<dbReference type="SMART" id="SM00233">
    <property type="entry name" value="PH"/>
    <property type="match status" value="1"/>
</dbReference>
<dbReference type="STRING" id="2018661.A0A2A2JNC4"/>
<dbReference type="InterPro" id="IPR000719">
    <property type="entry name" value="Prot_kinase_dom"/>
</dbReference>
<dbReference type="SUPFAM" id="SSF56112">
    <property type="entry name" value="Protein kinase-like (PK-like)"/>
    <property type="match status" value="1"/>
</dbReference>
<dbReference type="Proteomes" id="UP000218231">
    <property type="component" value="Unassembled WGS sequence"/>
</dbReference>
<protein>
    <submittedName>
        <fullName evidence="9">Uncharacterized protein</fullName>
    </submittedName>
</protein>
<evidence type="ECO:0000259" key="7">
    <source>
        <dbReference type="PROSITE" id="PS50003"/>
    </source>
</evidence>
<evidence type="ECO:0000313" key="9">
    <source>
        <dbReference type="EMBL" id="PAV63173.1"/>
    </source>
</evidence>
<dbReference type="AlphaFoldDB" id="A0A2A2JNC4"/>
<feature type="binding site" evidence="5">
    <location>
        <position position="194"/>
    </location>
    <ligand>
        <name>ATP</name>
        <dbReference type="ChEBI" id="CHEBI:30616"/>
    </ligand>
</feature>
<keyword evidence="3 5" id="KW-0067">ATP-binding</keyword>
<dbReference type="GO" id="GO:0005829">
    <property type="term" value="C:cytosol"/>
    <property type="evidence" value="ECO:0007669"/>
    <property type="project" value="TreeGrafter"/>
</dbReference>
<feature type="domain" description="PH" evidence="7">
    <location>
        <begin position="16"/>
        <end position="120"/>
    </location>
</feature>
<dbReference type="Pfam" id="PF00069">
    <property type="entry name" value="Pkinase"/>
    <property type="match status" value="1"/>
</dbReference>
<evidence type="ECO:0000313" key="10">
    <source>
        <dbReference type="Proteomes" id="UP000218231"/>
    </source>
</evidence>
<keyword evidence="6" id="KW-0723">Serine/threonine-protein kinase</keyword>
<name>A0A2A2JNC4_9BILA</name>
<dbReference type="InterPro" id="IPR008271">
    <property type="entry name" value="Ser/Thr_kinase_AS"/>
</dbReference>
<comment type="cofactor">
    <cofactor evidence="1">
        <name>Mg(2+)</name>
        <dbReference type="ChEBI" id="CHEBI:18420"/>
    </cofactor>
</comment>
<evidence type="ECO:0000256" key="6">
    <source>
        <dbReference type="RuleBase" id="RU000304"/>
    </source>
</evidence>
<dbReference type="GO" id="GO:0008270">
    <property type="term" value="F:zinc ion binding"/>
    <property type="evidence" value="ECO:0007669"/>
    <property type="project" value="UniProtKB-KW"/>
</dbReference>
<dbReference type="InterPro" id="IPR011993">
    <property type="entry name" value="PH-like_dom_sf"/>
</dbReference>
<reference evidence="9 10" key="1">
    <citation type="journal article" date="2017" name="Curr. Biol.">
        <title>Genome architecture and evolution of a unichromosomal asexual nematode.</title>
        <authorList>
            <person name="Fradin H."/>
            <person name="Zegar C."/>
            <person name="Gutwein M."/>
            <person name="Lucas J."/>
            <person name="Kovtun M."/>
            <person name="Corcoran D."/>
            <person name="Baugh L.R."/>
            <person name="Kiontke K."/>
            <person name="Gunsalus K."/>
            <person name="Fitch D.H."/>
            <person name="Piano F."/>
        </authorList>
    </citation>
    <scope>NUCLEOTIDE SEQUENCE [LARGE SCALE GENOMIC DNA]</scope>
    <source>
        <strain evidence="9">PF1309</strain>
    </source>
</reference>
<keyword evidence="6" id="KW-0808">Transferase</keyword>
<dbReference type="PANTHER" id="PTHR22968:SF24">
    <property type="entry name" value="SERINE_THREONINE-PROTEIN KINASE"/>
    <property type="match status" value="1"/>
</dbReference>
<dbReference type="GO" id="GO:0005524">
    <property type="term" value="F:ATP binding"/>
    <property type="evidence" value="ECO:0007669"/>
    <property type="project" value="UniProtKB-UniRule"/>
</dbReference>
<dbReference type="Gene3D" id="1.10.510.10">
    <property type="entry name" value="Transferase(Phosphotransferase) domain 1"/>
    <property type="match status" value="1"/>
</dbReference>
<comment type="similarity">
    <text evidence="6">Belongs to the protein kinase superfamily.</text>
</comment>
<organism evidence="9 10">
    <name type="scientific">Diploscapter pachys</name>
    <dbReference type="NCBI Taxonomy" id="2018661"/>
    <lineage>
        <taxon>Eukaryota</taxon>
        <taxon>Metazoa</taxon>
        <taxon>Ecdysozoa</taxon>
        <taxon>Nematoda</taxon>
        <taxon>Chromadorea</taxon>
        <taxon>Rhabditida</taxon>
        <taxon>Rhabditina</taxon>
        <taxon>Rhabditomorpha</taxon>
        <taxon>Rhabditoidea</taxon>
        <taxon>Rhabditidae</taxon>
        <taxon>Diploscapter</taxon>
    </lineage>
</organism>
<sequence>MRVVMSKKQTKRKGAKVLKEGWIVHYTDQQNMRKKHYWRLDTKSIIMYQDESSTRYFKEIPLNEVLDLKNMEHDKLKKSPTHFFEIKTSDCIYYIAGSPSEEKSLDTAQSWSQAIQAALMPVTPQSSTGGIKRDMAKLKVPSEGEKSHLGSTIQSEQEFSQLYQIFAEEVLGSGQFGTVYGGIHRISGKHVAVKLIDKLKFPPNKEDLLRTEVHILQKVHHPGVVDFQQMLETPDRIFVVMEKLKGDMLEMILSSEKGRLSERITQFLVAQILVALRYLHNLNIVHCDLKPENILLTSNSDFPQVKLCDFGFARIIGEKSFRRSVVGTPAYLAPEVLRNKGFNRSLDMWSVGVIVYVSLSGTFPFNEDEDIHDQIQNAEFMYPPNPWKEVTESAIEFINGLLQVRMSKRFTVSKALAHIWTQV</sequence>
<dbReference type="Gene3D" id="2.30.29.30">
    <property type="entry name" value="Pleckstrin-homology domain (PH domain)/Phosphotyrosine-binding domain (PTB)"/>
    <property type="match status" value="1"/>
</dbReference>
<evidence type="ECO:0000256" key="1">
    <source>
        <dbReference type="ARBA" id="ARBA00001946"/>
    </source>
</evidence>
<dbReference type="EMBL" id="LIAE01010329">
    <property type="protein sequence ID" value="PAV63173.1"/>
    <property type="molecule type" value="Genomic_DNA"/>
</dbReference>
<evidence type="ECO:0000256" key="4">
    <source>
        <dbReference type="ARBA" id="ARBA00022842"/>
    </source>
</evidence>
<dbReference type="SMART" id="SM00220">
    <property type="entry name" value="S_TKc"/>
    <property type="match status" value="1"/>
</dbReference>
<evidence type="ECO:0000256" key="5">
    <source>
        <dbReference type="PROSITE-ProRule" id="PRU10141"/>
    </source>
</evidence>
<keyword evidence="4" id="KW-0460">Magnesium</keyword>
<evidence type="ECO:0000256" key="3">
    <source>
        <dbReference type="ARBA" id="ARBA00022840"/>
    </source>
</evidence>
<dbReference type="InterPro" id="IPR011009">
    <property type="entry name" value="Kinase-like_dom_sf"/>
</dbReference>